<dbReference type="Gene3D" id="2.70.98.10">
    <property type="match status" value="1"/>
</dbReference>
<accession>A0ABU5HPT4</accession>
<dbReference type="SUPFAM" id="SSF48208">
    <property type="entry name" value="Six-hairpin glycosidases"/>
    <property type="match status" value="1"/>
</dbReference>
<dbReference type="InterPro" id="IPR014718">
    <property type="entry name" value="GH-type_carb-bd"/>
</dbReference>
<feature type="chain" id="PRO_5046236765" evidence="4">
    <location>
        <begin position="25"/>
        <end position="772"/>
    </location>
</feature>
<dbReference type="EC" id="3.2.1.-" evidence="7"/>
<keyword evidence="7" id="KW-0326">Glycosidase</keyword>
<evidence type="ECO:0000259" key="5">
    <source>
        <dbReference type="Pfam" id="PF07971"/>
    </source>
</evidence>
<dbReference type="PANTHER" id="PTHR12143">
    <property type="entry name" value="PEPTIDE N-GLYCANASE PNGASE -RELATED"/>
    <property type="match status" value="1"/>
</dbReference>
<dbReference type="InterPro" id="IPR050883">
    <property type="entry name" value="PNGase"/>
</dbReference>
<dbReference type="Gene3D" id="1.20.1610.10">
    <property type="entry name" value="alpha-1,2-mannosidases domains"/>
    <property type="match status" value="1"/>
</dbReference>
<dbReference type="InterPro" id="IPR012939">
    <property type="entry name" value="Glyco_hydro_92"/>
</dbReference>
<proteinExistence type="predicted"/>
<dbReference type="GO" id="GO:0016798">
    <property type="term" value="F:hydrolase activity, acting on glycosyl bonds"/>
    <property type="evidence" value="ECO:0007669"/>
    <property type="project" value="UniProtKB-KW"/>
</dbReference>
<dbReference type="InterPro" id="IPR005887">
    <property type="entry name" value="GH92_a_mannosidase_put"/>
</dbReference>
<gene>
    <name evidence="7" type="ORF">QHG74_08415</name>
</gene>
<evidence type="ECO:0000313" key="8">
    <source>
        <dbReference type="Proteomes" id="UP001292913"/>
    </source>
</evidence>
<sequence>MRTTKYILCLIVFTALCGNGVGMAADKHLSRYVNPFIGASTSMELAGSYHGLGKTFPGATTPFGVVQVSPQTITGGDHAPGYSDEHRTIEGFAFTQMSGVGWYGDLGNLLTMPTTGRFQVIAGREDGSIQGYRSAYDKVTEKASAGYYSVALTDYNIKVETTAAPHCGMLRFTYPEHNQSRIQIDLARRVGGTSVAQYVLVKDEHTICGWMKCTPEGGGWGNGWGQANYTVYFYVVFSKPLRDYGFWSADIPDGWSRRNGDVVSVPYLTQVSKAVVTKGGREMEGKHIGFFTEFITQAGEEVTMKVGISFVDMDGAERNYRSEIAQKDFNQVRKEAVASWDRQLSRMEVKGGSEDEKTIFYTSLYHTMIDPRIIADVDGRYTGGDGKIHRSKSFAKRTIFSGWDVFRSQFPLQTIINPRMVNDEINSLVSLAEESGHEYYDRWEFLNAYSGCMIGNPAISVLTDAYLKGICQYDVEKAYRYACNTAERFGNGERGYSVMSVSKTLEYAYFDWCLSQLAKALGYEADAAFYEKRGQNYRNTFNPEVGWFYPRQEDGAYAPWRDDARTAYSFGCEESNLYQQGWFVPHDVDGMVQLMGGKEKALAELTAFFDKTPESIRWNDYYNHANEPVHLVPFLFNRLNVPWLTQKWTRHICENAYRNSVEGMVGNEDVGQMSAWYVLAATGIHPSCPATTRYEITSPVFDEVRIRLDSTYFKGKEFVVRTRNNSKTNCYIQRARLNGKEYNKCYIDFKDIVAGGTLELIMGDTPGFFLNS</sequence>
<organism evidence="7 8">
    <name type="scientific">Bacteroides vicugnae</name>
    <dbReference type="NCBI Taxonomy" id="3037989"/>
    <lineage>
        <taxon>Bacteria</taxon>
        <taxon>Pseudomonadati</taxon>
        <taxon>Bacteroidota</taxon>
        <taxon>Bacteroidia</taxon>
        <taxon>Bacteroidales</taxon>
        <taxon>Bacteroidaceae</taxon>
        <taxon>Bacteroides</taxon>
    </lineage>
</organism>
<name>A0ABU5HPT4_9BACE</name>
<dbReference type="RefSeq" id="WP_259022201.1">
    <property type="nucleotide sequence ID" value="NZ_JARZAK010000004.1"/>
</dbReference>
<feature type="domain" description="Glycosyl hydrolase family 92 N-terminal" evidence="6">
    <location>
        <begin position="32"/>
        <end position="309"/>
    </location>
</feature>
<dbReference type="NCBIfam" id="TIGR01180">
    <property type="entry name" value="aman2_put"/>
    <property type="match status" value="1"/>
</dbReference>
<comment type="subunit">
    <text evidence="2">Monomer.</text>
</comment>
<comment type="caution">
    <text evidence="7">The sequence shown here is derived from an EMBL/GenBank/DDBJ whole genome shotgun (WGS) entry which is preliminary data.</text>
</comment>
<keyword evidence="4" id="KW-0732">Signal</keyword>
<feature type="signal peptide" evidence="4">
    <location>
        <begin position="1"/>
        <end position="24"/>
    </location>
</feature>
<dbReference type="Gene3D" id="3.30.2080.10">
    <property type="entry name" value="GH92 mannosidase domain"/>
    <property type="match status" value="1"/>
</dbReference>
<protein>
    <submittedName>
        <fullName evidence="7">GH92 family glycosyl hydrolase</fullName>
        <ecNumber evidence="7">3.2.1.-</ecNumber>
    </submittedName>
</protein>
<dbReference type="PANTHER" id="PTHR12143:SF39">
    <property type="entry name" value="SECRETED PROTEIN"/>
    <property type="match status" value="1"/>
</dbReference>
<keyword evidence="3" id="KW-0106">Calcium</keyword>
<dbReference type="Pfam" id="PF07971">
    <property type="entry name" value="Glyco_hydro_92"/>
    <property type="match status" value="1"/>
</dbReference>
<evidence type="ECO:0000256" key="2">
    <source>
        <dbReference type="ARBA" id="ARBA00011245"/>
    </source>
</evidence>
<dbReference type="EMBL" id="JARZAK010000004">
    <property type="protein sequence ID" value="MDY7257739.1"/>
    <property type="molecule type" value="Genomic_DNA"/>
</dbReference>
<dbReference type="InterPro" id="IPR041371">
    <property type="entry name" value="GH92_N"/>
</dbReference>
<dbReference type="Proteomes" id="UP001292913">
    <property type="component" value="Unassembled WGS sequence"/>
</dbReference>
<evidence type="ECO:0000313" key="7">
    <source>
        <dbReference type="EMBL" id="MDY7257739.1"/>
    </source>
</evidence>
<dbReference type="Gene3D" id="1.20.1050.60">
    <property type="entry name" value="alpha-1,2-mannosidase"/>
    <property type="match status" value="1"/>
</dbReference>
<evidence type="ECO:0000256" key="1">
    <source>
        <dbReference type="ARBA" id="ARBA00001913"/>
    </source>
</evidence>
<evidence type="ECO:0000256" key="3">
    <source>
        <dbReference type="ARBA" id="ARBA00022837"/>
    </source>
</evidence>
<dbReference type="Pfam" id="PF17678">
    <property type="entry name" value="Glyco_hydro_92N"/>
    <property type="match status" value="1"/>
</dbReference>
<evidence type="ECO:0000259" key="6">
    <source>
        <dbReference type="Pfam" id="PF17678"/>
    </source>
</evidence>
<keyword evidence="8" id="KW-1185">Reference proteome</keyword>
<reference evidence="7 8" key="1">
    <citation type="submission" date="2023-04" db="EMBL/GenBank/DDBJ databases">
        <title>Bacteroides pacosi sp. nov., isolated from the fecal material of an alpaca.</title>
        <authorList>
            <person name="Miller S."/>
            <person name="Hendry M."/>
            <person name="King J."/>
            <person name="Sankaranarayanan K."/>
            <person name="Lawson P.A."/>
        </authorList>
    </citation>
    <scope>NUCLEOTIDE SEQUENCE [LARGE SCALE GENOMIC DNA]</scope>
    <source>
        <strain evidence="7 8">A2-P53</strain>
    </source>
</reference>
<feature type="domain" description="Glycosyl hydrolase family 92" evidence="5">
    <location>
        <begin position="315"/>
        <end position="764"/>
    </location>
</feature>
<keyword evidence="7" id="KW-0378">Hydrolase</keyword>
<comment type="cofactor">
    <cofactor evidence="1">
        <name>Ca(2+)</name>
        <dbReference type="ChEBI" id="CHEBI:29108"/>
    </cofactor>
</comment>
<evidence type="ECO:0000256" key="4">
    <source>
        <dbReference type="SAM" id="SignalP"/>
    </source>
</evidence>
<dbReference type="InterPro" id="IPR008928">
    <property type="entry name" value="6-hairpin_glycosidase_sf"/>
</dbReference>